<feature type="region of interest" description="Disordered" evidence="9">
    <location>
        <begin position="452"/>
        <end position="471"/>
    </location>
</feature>
<keyword evidence="7" id="KW-0238">DNA-binding</keyword>
<evidence type="ECO:0000256" key="4">
    <source>
        <dbReference type="ARBA" id="ARBA00022723"/>
    </source>
</evidence>
<dbReference type="InterPro" id="IPR003265">
    <property type="entry name" value="HhH-GPD_domain"/>
</dbReference>
<evidence type="ECO:0000256" key="6">
    <source>
        <dbReference type="ARBA" id="ARBA00023014"/>
    </source>
</evidence>
<dbReference type="GO" id="GO:0003677">
    <property type="term" value="F:DNA binding"/>
    <property type="evidence" value="ECO:0007669"/>
    <property type="project" value="UniProtKB-KW"/>
</dbReference>
<dbReference type="Gene3D" id="1.10.340.30">
    <property type="entry name" value="Hypothetical protein, domain 2"/>
    <property type="match status" value="1"/>
</dbReference>
<dbReference type="CDD" id="cd00056">
    <property type="entry name" value="ENDO3c"/>
    <property type="match status" value="1"/>
</dbReference>
<evidence type="ECO:0000256" key="5">
    <source>
        <dbReference type="ARBA" id="ARBA00023004"/>
    </source>
</evidence>
<feature type="compositionally biased region" description="Basic residues" evidence="9">
    <location>
        <begin position="118"/>
        <end position="137"/>
    </location>
</feature>
<dbReference type="EMBL" id="AH013750">
    <property type="protein sequence ID" value="AAS79601.1"/>
    <property type="molecule type" value="Genomic_DNA"/>
</dbReference>
<proteinExistence type="inferred from homology"/>
<evidence type="ECO:0000256" key="7">
    <source>
        <dbReference type="ARBA" id="ARBA00023125"/>
    </source>
</evidence>
<evidence type="ECO:0000256" key="2">
    <source>
        <dbReference type="ARBA" id="ARBA00004123"/>
    </source>
</evidence>
<feature type="compositionally biased region" description="Basic residues" evidence="9">
    <location>
        <begin position="581"/>
        <end position="590"/>
    </location>
</feature>
<accession>Q6JJ31</accession>
<dbReference type="InterPro" id="IPR028925">
    <property type="entry name" value="RRM_DME"/>
</dbReference>
<name>Q6JJ31_IPOTF</name>
<evidence type="ECO:0000256" key="9">
    <source>
        <dbReference type="SAM" id="MobiDB-lite"/>
    </source>
</evidence>
<keyword evidence="11" id="KW-0540">Nuclease</keyword>
<keyword evidence="6" id="KW-0411">Iron-sulfur</keyword>
<keyword evidence="11" id="KW-0255">Endonuclease</keyword>
<dbReference type="PANTHER" id="PTHR46213:SF13">
    <property type="entry name" value="DEMETER-LIKE PROTEIN 2-RELATED"/>
    <property type="match status" value="1"/>
</dbReference>
<dbReference type="SUPFAM" id="SSF48150">
    <property type="entry name" value="DNA-glycosylase"/>
    <property type="match status" value="1"/>
</dbReference>
<dbReference type="SMART" id="SM00478">
    <property type="entry name" value="ENDO3c"/>
    <property type="match status" value="1"/>
</dbReference>
<organism evidence="11">
    <name type="scientific">Ipomoea trifida</name>
    <name type="common">Morning glory</name>
    <dbReference type="NCBI Taxonomy" id="35884"/>
    <lineage>
        <taxon>Eukaryota</taxon>
        <taxon>Viridiplantae</taxon>
        <taxon>Streptophyta</taxon>
        <taxon>Embryophyta</taxon>
        <taxon>Tracheophyta</taxon>
        <taxon>Spermatophyta</taxon>
        <taxon>Magnoliopsida</taxon>
        <taxon>eudicotyledons</taxon>
        <taxon>Gunneridae</taxon>
        <taxon>Pentapetalae</taxon>
        <taxon>asterids</taxon>
        <taxon>lamiids</taxon>
        <taxon>Solanales</taxon>
        <taxon>Convolvulaceae</taxon>
        <taxon>Ipomoeeae</taxon>
        <taxon>Ipomoea</taxon>
    </lineage>
</organism>
<keyword evidence="4" id="KW-0479">Metal-binding</keyword>
<dbReference type="EMBL" id="AB263748">
    <property type="protein sequence ID" value="BAF37786.1"/>
    <property type="molecule type" value="Genomic_DNA"/>
</dbReference>
<dbReference type="InterPro" id="IPR011257">
    <property type="entry name" value="DNA_glycosylase"/>
</dbReference>
<sequence length="1687" mass="189026">MEQELLYGPGLNPKRRVFGEWEPAFGCAGANACPSKGGFAAGECSGAGLGMNAGFGENSRNCGVGDPEKMSFMELLGLAASGAAIPAGATPAKNSGRIPDNNGISVPPTPMEKEQISRKTKVKTPRQPKVKRKKHRPKIFDESKPKKVPKSTPKRENGKRKYARRSSTGQPPGSAMRSGMVADTSLNPETPGPLVEGRKRKCTLKASKHPLKSCKRGINFDPSVEDDTDVETVNNTAEEKINKFGDCSIEFNANSSQYVDHKALEENKTANIYATSIISADTTSIISAENNLYEKRLTVGNNSVESLKPVQSSPNHGCKESMDVLNHNSGQTNTLQVYQRTLLVYHRKFRANEIIKNSRKLGPNCPTFAKKKRSKRRRANKYNFWLLEEGREQMVIAPKYALRSKKKHDLDVNNSILPGLPKSQIKAAIADPKSFICLYSLFPLVKSKRKRSKRFSQSNLSHSSVTHSDMGKKNSNVEFLCHALDSIPKGKRSKNLMRRQGLPSSSTITHNSPDNIKLEAPAEIPAYPPQWVVQPHGYDNFMEKDRRLLDTAIIPTESSQAKVELRFHPPHPRTSQSTSPQHHRTSHQHPRTSQSTSHQHPTTSQSISDITLFHPIAAVYPPPPRPGESLKEYLWSSNSKVEIRIHPPYPHPDPQRYLLPTAASTSGLQSKYKVEKRHLRHGTTMSKRNNMLSDIEFCRQDHFPIAQGSLGQLSKHLMEIIQKLQRLQISDEHGQLVVRDLNLHGAVIPFNNKFDGAIIPYNNKLEKKRKMPMPKVDLDPESLRRWNLLMETDASELPEDEDEKKKKDWEEQKEIFCSRLKEFITCMHVLQGDRRFSPWKGSVVDSVVGVFLTQNVSDYLSRFFYSNAFMYLAAKYGVTSTSCDIQVDSPCSQESTSNPTGPNNVQSHETFISSAEKEPGSLGDDRVVKHPPVNHDFCCSSPDKHPIVTQGPFPFENSISLKETLEFCNSEKIHLPEEGHQSEDGTRLCGCESGIITSSTERLEDMNGVGAPVHNGCTLPFDGNLGFGCNCGERKNKNLAVNRNCGSKSGCACVGGMLEEVAKASANSNTFLNELEVAMEDNTVLLNNTLLEENTSSKSTEKKGKVTKMMPKPDVDWEELRRTYYNPNRTPGTLMDSIDWNAVRCAPVGEIAKVIENRGMNNVLAEKIKAFLDRLVEDHGSIDLEWLKDVPPEKAKEFLLSIRGVGLKSTECVRLLTLGHHAFPVDTNIARIVVRLGWVPLEPLPGDLQIHLLDQYVLHYQLITFGKVICTKKNPNCNACPMRAECKHFASAFASSRLRLRGAPEKPGMSNSQPMLPHIPDIEDFPYKFKDSHIRQQPSALAIEIASQDADPTRGLVRDIEDFPYELGNKYEILASQEFPYELDNKDEKSYTQTCEPIIEVPASLEPESQTCEPIIEVPASPEPEPESTVSLERDISNILHETEDDDDEIPHIKLDTEEFKRNLKTFLNSEFEDEEVSNALVALTPQDTTIPAPKIKSVERLRTRHRVYIVPDSHPLLIGFERRELDDPCPYLLAIWPQESLNVKESCSQDSLICSGDLDSAFQETNNQTVCGTILIPCRTANKGSFPLNGTYFQVNEVFADHESSVCPINIPRKWIWNLTQRYLYCGSTASAIARGMQMDEIQHCFWNGFVCVRAFDRQTRNPIHLSKRFHELPSLAGKKKVVNDD</sequence>
<comment type="cofactor">
    <cofactor evidence="1">
        <name>[4Fe-4S] cluster</name>
        <dbReference type="ChEBI" id="CHEBI:49883"/>
    </cofactor>
</comment>
<comment type="similarity">
    <text evidence="3">Belongs to the DNA glycosylase family. DEMETER subfamily.</text>
</comment>
<dbReference type="Gene3D" id="1.10.1670.10">
    <property type="entry name" value="Helix-hairpin-Helix base-excision DNA repair enzymes (C-terminal)"/>
    <property type="match status" value="1"/>
</dbReference>
<evidence type="ECO:0000259" key="10">
    <source>
        <dbReference type="SMART" id="SM00478"/>
    </source>
</evidence>
<dbReference type="GO" id="GO:0004519">
    <property type="term" value="F:endonuclease activity"/>
    <property type="evidence" value="ECO:0007669"/>
    <property type="project" value="UniProtKB-KW"/>
</dbReference>
<dbReference type="GO" id="GO:0006284">
    <property type="term" value="P:base-excision repair"/>
    <property type="evidence" value="ECO:0007669"/>
    <property type="project" value="InterPro"/>
</dbReference>
<evidence type="ECO:0000313" key="11">
    <source>
        <dbReference type="EMBL" id="AAS79601.1"/>
    </source>
</evidence>
<dbReference type="Pfam" id="PF15628">
    <property type="entry name" value="RRM_DME"/>
    <property type="match status" value="1"/>
</dbReference>
<evidence type="ECO:0000256" key="8">
    <source>
        <dbReference type="ARBA" id="ARBA00023242"/>
    </source>
</evidence>
<comment type="subcellular location">
    <subcellularLocation>
        <location evidence="2">Nucleus</location>
    </subcellularLocation>
</comment>
<feature type="region of interest" description="Disordered" evidence="9">
    <location>
        <begin position="559"/>
        <end position="605"/>
    </location>
</feature>
<protein>
    <submittedName>
        <fullName evidence="11">Putative endonuclease III protein</fullName>
    </submittedName>
</protein>
<feature type="domain" description="HhH-GPD" evidence="10">
    <location>
        <begin position="1091"/>
        <end position="1268"/>
    </location>
</feature>
<dbReference type="GO" id="GO:0051539">
    <property type="term" value="F:4 iron, 4 sulfur cluster binding"/>
    <property type="evidence" value="ECO:0007669"/>
    <property type="project" value="InterPro"/>
</dbReference>
<dbReference type="InterPro" id="IPR044811">
    <property type="entry name" value="DME/ROS1"/>
</dbReference>
<dbReference type="InterPro" id="IPR023170">
    <property type="entry name" value="HhH_base_excis_C"/>
</dbReference>
<keyword evidence="8" id="KW-0539">Nucleus</keyword>
<keyword evidence="11" id="KW-0378">Hydrolase</keyword>
<dbReference type="GO" id="GO:0005634">
    <property type="term" value="C:nucleus"/>
    <property type="evidence" value="ECO:0007669"/>
    <property type="project" value="UniProtKB-SubCell"/>
</dbReference>
<dbReference type="InterPro" id="IPR003651">
    <property type="entry name" value="Endonuclease3_FeS-loop_motif"/>
</dbReference>
<reference evidence="11" key="1">
    <citation type="journal article" date="2004" name="Breed. Sci.">
        <title>Molecular Characterization of a 313-kb Genomic Region Containing the Self-incompatibility Locus of Ipomoea trifida, a Diploid Relative of Sweet Potato.</title>
        <authorList>
            <person name="Tomita R.N."/>
            <person name="Suzuki G."/>
            <person name="Yoshida K."/>
            <person name="Yano Y."/>
            <person name="Tsuchiya T."/>
            <person name="Kakeda K."/>
            <person name="Mukai Y."/>
            <person name="Kowyama Y."/>
        </authorList>
    </citation>
    <scope>NUCLEOTIDE SEQUENCE</scope>
</reference>
<keyword evidence="5" id="KW-0408">Iron</keyword>
<feature type="region of interest" description="Disordered" evidence="9">
    <location>
        <begin position="89"/>
        <end position="196"/>
    </location>
</feature>
<dbReference type="GO" id="GO:0141166">
    <property type="term" value="P:chromosomal 5-methylcytosine DNA demethylation pathway"/>
    <property type="evidence" value="ECO:0007669"/>
    <property type="project" value="InterPro"/>
</dbReference>
<evidence type="ECO:0000256" key="1">
    <source>
        <dbReference type="ARBA" id="ARBA00001966"/>
    </source>
</evidence>
<evidence type="ECO:0000256" key="3">
    <source>
        <dbReference type="ARBA" id="ARBA00005646"/>
    </source>
</evidence>
<dbReference type="SMART" id="SM00525">
    <property type="entry name" value="FES"/>
    <property type="match status" value="1"/>
</dbReference>
<dbReference type="GO" id="GO:0019104">
    <property type="term" value="F:DNA N-glycosylase activity"/>
    <property type="evidence" value="ECO:0007669"/>
    <property type="project" value="InterPro"/>
</dbReference>
<dbReference type="PANTHER" id="PTHR46213">
    <property type="entry name" value="TRANSCRIPTIONAL ACTIVATOR DEMETER"/>
    <property type="match status" value="1"/>
</dbReference>
<feature type="compositionally biased region" description="Polar residues" evidence="9">
    <location>
        <begin position="459"/>
        <end position="471"/>
    </location>
</feature>
<feature type="compositionally biased region" description="Low complexity" evidence="9">
    <location>
        <begin position="592"/>
        <end position="605"/>
    </location>
</feature>
<evidence type="ECO:0000313" key="12">
    <source>
        <dbReference type="EMBL" id="BAF37786.1"/>
    </source>
</evidence>
<reference evidence="12" key="2">
    <citation type="journal article" date="2007" name="Sex. Plant Reprod.">
        <title>Physical size of the S locus region defined by genetic recombination and genome sequencing in Ipomoea trifida, Convolvulaceae.</title>
        <authorList>
            <person name="Rahman M.H."/>
            <person name="Tsuchiya T."/>
            <person name="Suwabe K."/>
            <person name="Kohori J."/>
            <person name="Tomita R.N."/>
            <person name="Kagaya Y."/>
            <person name="Kobayashi I."/>
            <person name="Kakeda K."/>
            <person name="Kowyama Y."/>
        </authorList>
    </citation>
    <scope>NUCLEOTIDE SEQUENCE</scope>
</reference>
<dbReference type="GO" id="GO:0046872">
    <property type="term" value="F:metal ion binding"/>
    <property type="evidence" value="ECO:0007669"/>
    <property type="project" value="UniProtKB-KW"/>
</dbReference>
<dbReference type="GO" id="GO:0035514">
    <property type="term" value="F:DNA demethylase activity"/>
    <property type="evidence" value="ECO:0007669"/>
    <property type="project" value="InterPro"/>
</dbReference>